<feature type="region of interest" description="Disordered" evidence="1">
    <location>
        <begin position="56"/>
        <end position="89"/>
    </location>
</feature>
<sequence length="89" mass="9753">MQEVLREFIYSCDRVRQVEYAPAELPCSGWSTGNTGCCFCALHMFEEGSRRRPSVARASAGGEGSGMAAWAADDAGKFRDEKGKRGTKR</sequence>
<organism evidence="2 3">
    <name type="scientific">Grifola frondosa</name>
    <name type="common">Maitake</name>
    <name type="synonym">Polyporus frondosus</name>
    <dbReference type="NCBI Taxonomy" id="5627"/>
    <lineage>
        <taxon>Eukaryota</taxon>
        <taxon>Fungi</taxon>
        <taxon>Dikarya</taxon>
        <taxon>Basidiomycota</taxon>
        <taxon>Agaricomycotina</taxon>
        <taxon>Agaricomycetes</taxon>
        <taxon>Polyporales</taxon>
        <taxon>Grifolaceae</taxon>
        <taxon>Grifola</taxon>
    </lineage>
</organism>
<name>A0A1C7MVB8_GRIFR</name>
<dbReference type="EMBL" id="LUGG01000001">
    <property type="protein sequence ID" value="OBZ78984.1"/>
    <property type="molecule type" value="Genomic_DNA"/>
</dbReference>
<evidence type="ECO:0000313" key="3">
    <source>
        <dbReference type="Proteomes" id="UP000092993"/>
    </source>
</evidence>
<proteinExistence type="predicted"/>
<gene>
    <name evidence="2" type="ORF">A0H81_01317</name>
</gene>
<evidence type="ECO:0000256" key="1">
    <source>
        <dbReference type="SAM" id="MobiDB-lite"/>
    </source>
</evidence>
<feature type="compositionally biased region" description="Basic and acidic residues" evidence="1">
    <location>
        <begin position="74"/>
        <end position="89"/>
    </location>
</feature>
<accession>A0A1C7MVB8</accession>
<feature type="compositionally biased region" description="Low complexity" evidence="1">
    <location>
        <begin position="56"/>
        <end position="72"/>
    </location>
</feature>
<keyword evidence="3" id="KW-1185">Reference proteome</keyword>
<dbReference type="Proteomes" id="UP000092993">
    <property type="component" value="Unassembled WGS sequence"/>
</dbReference>
<reference evidence="2 3" key="1">
    <citation type="submission" date="2016-03" db="EMBL/GenBank/DDBJ databases">
        <title>Whole genome sequencing of Grifola frondosa 9006-11.</title>
        <authorList>
            <person name="Min B."/>
            <person name="Park H."/>
            <person name="Kim J.-G."/>
            <person name="Cho H."/>
            <person name="Oh Y.-L."/>
            <person name="Kong W.-S."/>
            <person name="Choi I.-G."/>
        </authorList>
    </citation>
    <scope>NUCLEOTIDE SEQUENCE [LARGE SCALE GENOMIC DNA]</scope>
    <source>
        <strain evidence="2 3">9006-11</strain>
    </source>
</reference>
<comment type="caution">
    <text evidence="2">The sequence shown here is derived from an EMBL/GenBank/DDBJ whole genome shotgun (WGS) entry which is preliminary data.</text>
</comment>
<dbReference type="AlphaFoldDB" id="A0A1C7MVB8"/>
<evidence type="ECO:0000313" key="2">
    <source>
        <dbReference type="EMBL" id="OBZ78984.1"/>
    </source>
</evidence>
<protein>
    <submittedName>
        <fullName evidence="2">Uncharacterized protein</fullName>
    </submittedName>
</protein>